<dbReference type="Proteomes" id="UP000576969">
    <property type="component" value="Unassembled WGS sequence"/>
</dbReference>
<protein>
    <submittedName>
        <fullName evidence="2">Uncharacterized protein</fullName>
    </submittedName>
</protein>
<evidence type="ECO:0000313" key="2">
    <source>
        <dbReference type="EMBL" id="NYE20543.1"/>
    </source>
</evidence>
<organism evidence="2 3">
    <name type="scientific">Microbacterium immunditiarum</name>
    <dbReference type="NCBI Taxonomy" id="337480"/>
    <lineage>
        <taxon>Bacteria</taxon>
        <taxon>Bacillati</taxon>
        <taxon>Actinomycetota</taxon>
        <taxon>Actinomycetes</taxon>
        <taxon>Micrococcales</taxon>
        <taxon>Microbacteriaceae</taxon>
        <taxon>Microbacterium</taxon>
    </lineage>
</organism>
<keyword evidence="3" id="KW-1185">Reference proteome</keyword>
<feature type="signal peptide" evidence="1">
    <location>
        <begin position="1"/>
        <end position="20"/>
    </location>
</feature>
<evidence type="ECO:0000256" key="1">
    <source>
        <dbReference type="SAM" id="SignalP"/>
    </source>
</evidence>
<dbReference type="AlphaFoldDB" id="A0A7Y9KLR1"/>
<reference evidence="2 3" key="1">
    <citation type="submission" date="2020-07" db="EMBL/GenBank/DDBJ databases">
        <title>Sequencing the genomes of 1000 actinobacteria strains.</title>
        <authorList>
            <person name="Klenk H.-P."/>
        </authorList>
    </citation>
    <scope>NUCLEOTIDE SEQUENCE [LARGE SCALE GENOMIC DNA]</scope>
    <source>
        <strain evidence="2 3">DSM 24662</strain>
    </source>
</reference>
<accession>A0A7Y9KLR1</accession>
<proteinExistence type="predicted"/>
<comment type="caution">
    <text evidence="2">The sequence shown here is derived from an EMBL/GenBank/DDBJ whole genome shotgun (WGS) entry which is preliminary data.</text>
</comment>
<feature type="chain" id="PRO_5039620510" evidence="1">
    <location>
        <begin position="21"/>
        <end position="204"/>
    </location>
</feature>
<name>A0A7Y9KLR1_9MICO</name>
<gene>
    <name evidence="2" type="ORF">BJ991_002571</name>
</gene>
<evidence type="ECO:0000313" key="3">
    <source>
        <dbReference type="Proteomes" id="UP000576969"/>
    </source>
</evidence>
<sequence>MHAAALAIVAAGTLTLSACATPSADAPPPGASLGTTWPDPPEGEVVATGTVLDKGGEAELCVGPVAESWPPQCSGFPLEGWTWDGVEGSETSGDVTWGAYAVTGTFDGETFSVTQPPIMLALYDPMRPDDPAGGVEGETSEARLLEIQEELPSKMGDAYLSSYPDRGYLWVDVPWDDGTWQDAVDAEYGAKVVFVTSMLREVSG</sequence>
<dbReference type="RefSeq" id="WP_179486429.1">
    <property type="nucleotide sequence ID" value="NZ_JACCBV010000001.1"/>
</dbReference>
<dbReference type="EMBL" id="JACCBV010000001">
    <property type="protein sequence ID" value="NYE20543.1"/>
    <property type="molecule type" value="Genomic_DNA"/>
</dbReference>
<keyword evidence="1" id="KW-0732">Signal</keyword>